<dbReference type="PANTHER" id="PTHR48277">
    <property type="entry name" value="MITOCHONDRIAL RIBOSOMAL PROTEIN S5"/>
    <property type="match status" value="1"/>
</dbReference>
<dbReference type="GO" id="GO:0005840">
    <property type="term" value="C:ribosome"/>
    <property type="evidence" value="ECO:0007669"/>
    <property type="project" value="UniProtKB-KW"/>
</dbReference>
<dbReference type="InterPro" id="IPR000851">
    <property type="entry name" value="Ribosomal_uS5"/>
</dbReference>
<evidence type="ECO:0000256" key="6">
    <source>
        <dbReference type="PROSITE-ProRule" id="PRU00268"/>
    </source>
</evidence>
<evidence type="ECO:0000256" key="4">
    <source>
        <dbReference type="ARBA" id="ARBA00035255"/>
    </source>
</evidence>
<dbReference type="SUPFAM" id="SSF54211">
    <property type="entry name" value="Ribosomal protein S5 domain 2-like"/>
    <property type="match status" value="1"/>
</dbReference>
<dbReference type="GO" id="GO:0003723">
    <property type="term" value="F:RNA binding"/>
    <property type="evidence" value="ECO:0007669"/>
    <property type="project" value="InterPro"/>
</dbReference>
<dbReference type="Pfam" id="PF03719">
    <property type="entry name" value="Ribosomal_S5_C"/>
    <property type="match status" value="1"/>
</dbReference>
<dbReference type="Proteomes" id="UP000034462">
    <property type="component" value="Unassembled WGS sequence"/>
</dbReference>
<evidence type="ECO:0000256" key="1">
    <source>
        <dbReference type="ARBA" id="ARBA00008945"/>
    </source>
</evidence>
<gene>
    <name evidence="9" type="primary">rpsE</name>
    <name evidence="9" type="ORF">UY25_C0002G0178</name>
</gene>
<dbReference type="InterPro" id="IPR013810">
    <property type="entry name" value="Ribosomal_uS5_N"/>
</dbReference>
<dbReference type="Gene3D" id="3.30.230.10">
    <property type="match status" value="1"/>
</dbReference>
<dbReference type="EMBL" id="LCPH01000002">
    <property type="protein sequence ID" value="KKU93454.1"/>
    <property type="molecule type" value="Genomic_DNA"/>
</dbReference>
<sequence>MRRELRFNMAPEYQQYRQQFSGPRRGGKRSHARQESDARLLDLARVTRVAAGGRRFRFRAVVIYGDKKGTVGVGVAKGSDVAQAIEKATRQAKKGAITVPIHQGTIPHAVEAKFSASKVLLRPQRAGRGLVAGGPIRIICEFAGIQNISGKFVSKTHNKLNNALATMEALKKLKAPAKHANTSDTTQA</sequence>
<dbReference type="InterPro" id="IPR005324">
    <property type="entry name" value="Ribosomal_uS5_C"/>
</dbReference>
<evidence type="ECO:0000313" key="9">
    <source>
        <dbReference type="EMBL" id="KKU93454.1"/>
    </source>
</evidence>
<dbReference type="FunFam" id="3.30.230.10:FF:000002">
    <property type="entry name" value="30S ribosomal protein S5"/>
    <property type="match status" value="1"/>
</dbReference>
<organism evidence="9 10">
    <name type="scientific">Candidatus Yanofskybacteria bacterium GW2011_GWC1_48_11</name>
    <dbReference type="NCBI Taxonomy" id="1619027"/>
    <lineage>
        <taxon>Bacteria</taxon>
        <taxon>Candidatus Yanofskyibacteriota</taxon>
    </lineage>
</organism>
<dbReference type="GO" id="GO:0006412">
    <property type="term" value="P:translation"/>
    <property type="evidence" value="ECO:0007669"/>
    <property type="project" value="InterPro"/>
</dbReference>
<name>A0A837IN26_9BACT</name>
<dbReference type="InterPro" id="IPR020568">
    <property type="entry name" value="Ribosomal_Su5_D2-typ_SF"/>
</dbReference>
<keyword evidence="2 6" id="KW-0689">Ribosomal protein</keyword>
<comment type="similarity">
    <text evidence="1 7">Belongs to the universal ribosomal protein uS5 family.</text>
</comment>
<feature type="domain" description="S5 DRBM" evidence="8">
    <location>
        <begin position="36"/>
        <end position="99"/>
    </location>
</feature>
<dbReference type="PANTHER" id="PTHR48277:SF1">
    <property type="entry name" value="MITOCHONDRIAL RIBOSOMAL PROTEIN S5"/>
    <property type="match status" value="1"/>
</dbReference>
<accession>A0A837IN26</accession>
<dbReference type="Pfam" id="PF00333">
    <property type="entry name" value="Ribosomal_S5"/>
    <property type="match status" value="1"/>
</dbReference>
<dbReference type="PROSITE" id="PS50881">
    <property type="entry name" value="S5_DSRBD"/>
    <property type="match status" value="1"/>
</dbReference>
<proteinExistence type="inferred from homology"/>
<dbReference type="GO" id="GO:0003735">
    <property type="term" value="F:structural constituent of ribosome"/>
    <property type="evidence" value="ECO:0007669"/>
    <property type="project" value="UniProtKB-UniRule"/>
</dbReference>
<dbReference type="AlphaFoldDB" id="A0A837IN26"/>
<evidence type="ECO:0000313" key="10">
    <source>
        <dbReference type="Proteomes" id="UP000034462"/>
    </source>
</evidence>
<dbReference type="InterPro" id="IPR014721">
    <property type="entry name" value="Ribsml_uS5_D2-typ_fold_subgr"/>
</dbReference>
<dbReference type="Gene3D" id="3.30.160.20">
    <property type="match status" value="1"/>
</dbReference>
<dbReference type="GO" id="GO:1990904">
    <property type="term" value="C:ribonucleoprotein complex"/>
    <property type="evidence" value="ECO:0007669"/>
    <property type="project" value="UniProtKB-UniRule"/>
</dbReference>
<evidence type="ECO:0000256" key="3">
    <source>
        <dbReference type="ARBA" id="ARBA00023274"/>
    </source>
</evidence>
<protein>
    <recommendedName>
        <fullName evidence="4">Small ribosomal subunit protein uS5</fullName>
    </recommendedName>
    <alternativeName>
        <fullName evidence="5">30S ribosomal protein S5</fullName>
    </alternativeName>
</protein>
<reference evidence="9 10" key="1">
    <citation type="journal article" date="2015" name="Nature">
        <title>rRNA introns, odd ribosomes, and small enigmatic genomes across a large radiation of phyla.</title>
        <authorList>
            <person name="Brown C.T."/>
            <person name="Hug L.A."/>
            <person name="Thomas B.C."/>
            <person name="Sharon I."/>
            <person name="Castelle C.J."/>
            <person name="Singh A."/>
            <person name="Wilkins M.J."/>
            <person name="Williams K.H."/>
            <person name="Banfield J.F."/>
        </authorList>
    </citation>
    <scope>NUCLEOTIDE SEQUENCE [LARGE SCALE GENOMIC DNA]</scope>
</reference>
<evidence type="ECO:0000256" key="7">
    <source>
        <dbReference type="RuleBase" id="RU003823"/>
    </source>
</evidence>
<evidence type="ECO:0000259" key="8">
    <source>
        <dbReference type="PROSITE" id="PS50881"/>
    </source>
</evidence>
<comment type="caution">
    <text evidence="9">The sequence shown here is derived from an EMBL/GenBank/DDBJ whole genome shotgun (WGS) entry which is preliminary data.</text>
</comment>
<dbReference type="GO" id="GO:0005737">
    <property type="term" value="C:cytoplasm"/>
    <property type="evidence" value="ECO:0007669"/>
    <property type="project" value="UniProtKB-ARBA"/>
</dbReference>
<keyword evidence="3 6" id="KW-0687">Ribonucleoprotein</keyword>
<dbReference type="SUPFAM" id="SSF54768">
    <property type="entry name" value="dsRNA-binding domain-like"/>
    <property type="match status" value="1"/>
</dbReference>
<evidence type="ECO:0000256" key="2">
    <source>
        <dbReference type="ARBA" id="ARBA00022980"/>
    </source>
</evidence>
<evidence type="ECO:0000256" key="5">
    <source>
        <dbReference type="ARBA" id="ARBA00035519"/>
    </source>
</evidence>